<dbReference type="Pfam" id="PF19054">
    <property type="entry name" value="DUF5753"/>
    <property type="match status" value="1"/>
</dbReference>
<dbReference type="Pfam" id="PF13560">
    <property type="entry name" value="HTH_31"/>
    <property type="match status" value="1"/>
</dbReference>
<dbReference type="Gene3D" id="1.10.260.40">
    <property type="entry name" value="lambda repressor-like DNA-binding domains"/>
    <property type="match status" value="1"/>
</dbReference>
<protein>
    <submittedName>
        <fullName evidence="2">Helix-turn-helix transcriptional regulator</fullName>
    </submittedName>
</protein>
<dbReference type="InterPro" id="IPR010982">
    <property type="entry name" value="Lambda_DNA-bd_dom_sf"/>
</dbReference>
<sequence>MSDHNQTPRTPRQGLGVELRRLRTLAGLSGRQIALRTGLSQSRVSRIERGDALASVPELTRWLEQAGAIDRLEQMVAATEAALNEADSWHEFMRADSFADMQETVREREAVARTQRSFLPTLVPGLLQTAEYARLVFIASDLTGGQDYAAAVQRRIDRQQILYEQGHSFEFILTEAALRWRPGPKQVLIAQLDRIASLATLSNVSIGIIPMDVETQAIPWHGFTLNEDVDDENPYVQVETIHAYLTVSRPDDVELYRRQFAVLKKAARTGQQFSDFLNNLRSELLSGD</sequence>
<accession>A0ABP4T0H3</accession>
<evidence type="ECO:0000313" key="2">
    <source>
        <dbReference type="EMBL" id="GAA1680330.1"/>
    </source>
</evidence>
<dbReference type="InterPro" id="IPR043917">
    <property type="entry name" value="DUF5753"/>
</dbReference>
<proteinExistence type="predicted"/>
<name>A0ABP4T0H3_9ACTN</name>
<dbReference type="SUPFAM" id="SSF47413">
    <property type="entry name" value="lambda repressor-like DNA-binding domains"/>
    <property type="match status" value="1"/>
</dbReference>
<dbReference type="Proteomes" id="UP001500280">
    <property type="component" value="Unassembled WGS sequence"/>
</dbReference>
<dbReference type="EMBL" id="BAAANF010000008">
    <property type="protein sequence ID" value="GAA1680330.1"/>
    <property type="molecule type" value="Genomic_DNA"/>
</dbReference>
<feature type="domain" description="HTH cro/C1-type" evidence="1">
    <location>
        <begin position="19"/>
        <end position="59"/>
    </location>
</feature>
<comment type="caution">
    <text evidence="2">The sequence shown here is derived from an EMBL/GenBank/DDBJ whole genome shotgun (WGS) entry which is preliminary data.</text>
</comment>
<keyword evidence="3" id="KW-1185">Reference proteome</keyword>
<dbReference type="CDD" id="cd00093">
    <property type="entry name" value="HTH_XRE"/>
    <property type="match status" value="1"/>
</dbReference>
<evidence type="ECO:0000313" key="3">
    <source>
        <dbReference type="Proteomes" id="UP001500280"/>
    </source>
</evidence>
<gene>
    <name evidence="2" type="ORF">GCM10009745_25420</name>
</gene>
<organism evidence="2 3">
    <name type="scientific">Kribbella yunnanensis</name>
    <dbReference type="NCBI Taxonomy" id="190194"/>
    <lineage>
        <taxon>Bacteria</taxon>
        <taxon>Bacillati</taxon>
        <taxon>Actinomycetota</taxon>
        <taxon>Actinomycetes</taxon>
        <taxon>Propionibacteriales</taxon>
        <taxon>Kribbellaceae</taxon>
        <taxon>Kribbella</taxon>
    </lineage>
</organism>
<dbReference type="RefSeq" id="WP_344149794.1">
    <property type="nucleotide sequence ID" value="NZ_BAAANF010000008.1"/>
</dbReference>
<dbReference type="InterPro" id="IPR001387">
    <property type="entry name" value="Cro/C1-type_HTH"/>
</dbReference>
<dbReference type="PROSITE" id="PS50943">
    <property type="entry name" value="HTH_CROC1"/>
    <property type="match status" value="1"/>
</dbReference>
<dbReference type="SMART" id="SM00530">
    <property type="entry name" value="HTH_XRE"/>
    <property type="match status" value="1"/>
</dbReference>
<reference evidence="3" key="1">
    <citation type="journal article" date="2019" name="Int. J. Syst. Evol. Microbiol.">
        <title>The Global Catalogue of Microorganisms (GCM) 10K type strain sequencing project: providing services to taxonomists for standard genome sequencing and annotation.</title>
        <authorList>
            <consortium name="The Broad Institute Genomics Platform"/>
            <consortium name="The Broad Institute Genome Sequencing Center for Infectious Disease"/>
            <person name="Wu L."/>
            <person name="Ma J."/>
        </authorList>
    </citation>
    <scope>NUCLEOTIDE SEQUENCE [LARGE SCALE GENOMIC DNA]</scope>
    <source>
        <strain evidence="3">JCM 14307</strain>
    </source>
</reference>
<evidence type="ECO:0000259" key="1">
    <source>
        <dbReference type="PROSITE" id="PS50943"/>
    </source>
</evidence>